<dbReference type="InterPro" id="IPR050739">
    <property type="entry name" value="MFP"/>
</dbReference>
<evidence type="ECO:0000256" key="1">
    <source>
        <dbReference type="ARBA" id="ARBA00004377"/>
    </source>
</evidence>
<dbReference type="PANTHER" id="PTHR30386">
    <property type="entry name" value="MEMBRANE FUSION SUBUNIT OF EMRAB-TOLC MULTIDRUG EFFLUX PUMP"/>
    <property type="match status" value="1"/>
</dbReference>
<dbReference type="Gene3D" id="2.40.50.100">
    <property type="match status" value="1"/>
</dbReference>
<dbReference type="Proteomes" id="UP000675920">
    <property type="component" value="Unplaced"/>
</dbReference>
<feature type="domain" description="AprE-like long alpha-helical hairpin" evidence="11">
    <location>
        <begin position="101"/>
        <end position="290"/>
    </location>
</feature>
<evidence type="ECO:0000256" key="9">
    <source>
        <dbReference type="RuleBase" id="RU365093"/>
    </source>
</evidence>
<organism evidence="13 14">
    <name type="scientific">Derxia gummosa DSM 723</name>
    <dbReference type="NCBI Taxonomy" id="1121388"/>
    <lineage>
        <taxon>Bacteria</taxon>
        <taxon>Pseudomonadati</taxon>
        <taxon>Pseudomonadota</taxon>
        <taxon>Betaproteobacteria</taxon>
        <taxon>Burkholderiales</taxon>
        <taxon>Alcaligenaceae</taxon>
        <taxon>Derxia</taxon>
    </lineage>
</organism>
<evidence type="ECO:0000259" key="11">
    <source>
        <dbReference type="Pfam" id="PF25994"/>
    </source>
</evidence>
<proteinExistence type="inferred from homology"/>
<dbReference type="GO" id="GO:0005886">
    <property type="term" value="C:plasma membrane"/>
    <property type="evidence" value="ECO:0007669"/>
    <property type="project" value="UniProtKB-SubCell"/>
</dbReference>
<feature type="coiled-coil region" evidence="10">
    <location>
        <begin position="264"/>
        <end position="291"/>
    </location>
</feature>
<keyword evidence="6 9" id="KW-0812">Transmembrane</keyword>
<dbReference type="Pfam" id="PF25994">
    <property type="entry name" value="HH_AprE"/>
    <property type="match status" value="1"/>
</dbReference>
<evidence type="ECO:0000256" key="7">
    <source>
        <dbReference type="ARBA" id="ARBA00022989"/>
    </source>
</evidence>
<keyword evidence="10" id="KW-0175">Coiled coil</keyword>
<comment type="similarity">
    <text evidence="2 9">Belongs to the membrane fusion protein (MFP) (TC 8.A.1) family.</text>
</comment>
<evidence type="ECO:0000256" key="6">
    <source>
        <dbReference type="ARBA" id="ARBA00022692"/>
    </source>
</evidence>
<feature type="transmembrane region" description="Helical" evidence="9">
    <location>
        <begin position="24"/>
        <end position="45"/>
    </location>
</feature>
<dbReference type="InterPro" id="IPR058781">
    <property type="entry name" value="HH_AprE-like"/>
</dbReference>
<dbReference type="AlphaFoldDB" id="A0A8B6X5N0"/>
<evidence type="ECO:0000256" key="3">
    <source>
        <dbReference type="ARBA" id="ARBA00022448"/>
    </source>
</evidence>
<evidence type="ECO:0000313" key="13">
    <source>
        <dbReference type="Proteomes" id="UP000675920"/>
    </source>
</evidence>
<dbReference type="OrthoDB" id="9775513at2"/>
<feature type="domain" description="AprE-like beta-barrel" evidence="12">
    <location>
        <begin position="333"/>
        <end position="421"/>
    </location>
</feature>
<keyword evidence="13" id="KW-1185">Reference proteome</keyword>
<keyword evidence="4 9" id="KW-1003">Cell membrane</keyword>
<dbReference type="RefSeq" id="WP_028312408.1">
    <property type="nucleotide sequence ID" value="NZ_AXWS01000019.1"/>
</dbReference>
<evidence type="ECO:0000259" key="12">
    <source>
        <dbReference type="Pfam" id="PF26002"/>
    </source>
</evidence>
<dbReference type="PANTHER" id="PTHR30386:SF17">
    <property type="entry name" value="ALKALINE PROTEASE SECRETION PROTEIN APRE"/>
    <property type="match status" value="1"/>
</dbReference>
<dbReference type="Gene3D" id="2.40.30.170">
    <property type="match status" value="1"/>
</dbReference>
<evidence type="ECO:0000256" key="4">
    <source>
        <dbReference type="ARBA" id="ARBA00022475"/>
    </source>
</evidence>
<reference evidence="14" key="1">
    <citation type="submission" date="2025-08" db="UniProtKB">
        <authorList>
            <consortium name="RefSeq"/>
        </authorList>
    </citation>
    <scope>IDENTIFICATION</scope>
</reference>
<dbReference type="InterPro" id="IPR010129">
    <property type="entry name" value="T1SS_HlyD"/>
</dbReference>
<dbReference type="GO" id="GO:0015031">
    <property type="term" value="P:protein transport"/>
    <property type="evidence" value="ECO:0007669"/>
    <property type="project" value="InterPro"/>
</dbReference>
<keyword evidence="3 9" id="KW-0813">Transport</keyword>
<accession>A0A8B6X5N0</accession>
<keyword evidence="8 9" id="KW-0472">Membrane</keyword>
<evidence type="ECO:0000256" key="5">
    <source>
        <dbReference type="ARBA" id="ARBA00022519"/>
    </source>
</evidence>
<dbReference type="NCBIfam" id="TIGR01843">
    <property type="entry name" value="type_I_hlyD"/>
    <property type="match status" value="1"/>
</dbReference>
<dbReference type="Pfam" id="PF26002">
    <property type="entry name" value="Beta-barrel_AprE"/>
    <property type="match status" value="1"/>
</dbReference>
<name>A0A8B6X5N0_9BURK</name>
<evidence type="ECO:0000256" key="8">
    <source>
        <dbReference type="ARBA" id="ARBA00023136"/>
    </source>
</evidence>
<dbReference type="SUPFAM" id="SSF111369">
    <property type="entry name" value="HlyD-like secretion proteins"/>
    <property type="match status" value="1"/>
</dbReference>
<dbReference type="PRINTS" id="PR01490">
    <property type="entry name" value="RTXTOXIND"/>
</dbReference>
<sequence>MSATPLSVSDAVEVDAIDRQAGRLIALGGWTIVVIVGGMLLWLLYAPLAGAAYGSGMVRVDTQRKTVQHRDGGIVKTILVREGQHVTAGATLVELEDVRLDASADALEGQLAAEQLKASRLAAERLLASSWAPPADIVARGRKEPRLAAAIAQEVALFKARRARLDGQIALTRKQMDDVKVQLAAREREFASASQALALMDEEIAANQRLLEQNYVNKVRVVTLQRSAAEYRMRIDDNRAETAKAAQTLSDLELRLASVGDGTVQEASNDLRDTQARIVEIEERLRAARDATDHKLIVAPVSGRVIDLKVTTPGSALGPRDPVLDIVPDDAPLIVETRLPVDAVQHLRTGQQADVRLTAVKLRAARTFIGEVVYVSADALEDRRTGAPYYLAHVKLDRAALDEAGVELRPGMAAEVFVRTRERTAFDYLSEPFTAAMHRAFRE</sequence>
<evidence type="ECO:0000313" key="14">
    <source>
        <dbReference type="RefSeq" id="WP_028312408.1"/>
    </source>
</evidence>
<keyword evidence="7 9" id="KW-1133">Transmembrane helix</keyword>
<dbReference type="InterPro" id="IPR058982">
    <property type="entry name" value="Beta-barrel_AprE"/>
</dbReference>
<comment type="subcellular location">
    <subcellularLocation>
        <location evidence="1 9">Cell inner membrane</location>
        <topology evidence="1 9">Single-pass membrane protein</topology>
    </subcellularLocation>
</comment>
<evidence type="ECO:0000256" key="10">
    <source>
        <dbReference type="SAM" id="Coils"/>
    </source>
</evidence>
<protein>
    <recommendedName>
        <fullName evidence="9">Membrane fusion protein (MFP) family protein</fullName>
    </recommendedName>
</protein>
<evidence type="ECO:0000256" key="2">
    <source>
        <dbReference type="ARBA" id="ARBA00009477"/>
    </source>
</evidence>
<keyword evidence="5 9" id="KW-0997">Cell inner membrane</keyword>